<dbReference type="GO" id="GO:0061630">
    <property type="term" value="F:ubiquitin protein ligase activity"/>
    <property type="evidence" value="ECO:0007669"/>
    <property type="project" value="TreeGrafter"/>
</dbReference>
<gene>
    <name evidence="7" type="ORF">FBUS_02412</name>
</gene>
<feature type="region of interest" description="Disordered" evidence="5">
    <location>
        <begin position="142"/>
        <end position="216"/>
    </location>
</feature>
<keyword evidence="8" id="KW-1185">Reference proteome</keyword>
<dbReference type="InterPro" id="IPR052804">
    <property type="entry name" value="UEC_component"/>
</dbReference>
<keyword evidence="3" id="KW-0862">Zinc</keyword>
<organism evidence="7 8">
    <name type="scientific">Fasciolopsis buskii</name>
    <dbReference type="NCBI Taxonomy" id="27845"/>
    <lineage>
        <taxon>Eukaryota</taxon>
        <taxon>Metazoa</taxon>
        <taxon>Spiralia</taxon>
        <taxon>Lophotrochozoa</taxon>
        <taxon>Platyhelminthes</taxon>
        <taxon>Trematoda</taxon>
        <taxon>Digenea</taxon>
        <taxon>Plagiorchiida</taxon>
        <taxon>Echinostomata</taxon>
        <taxon>Echinostomatoidea</taxon>
        <taxon>Fasciolidae</taxon>
        <taxon>Fasciolopsis</taxon>
    </lineage>
</organism>
<keyword evidence="2 4" id="KW-0863">Zinc-finger</keyword>
<dbReference type="CDD" id="cd16468">
    <property type="entry name" value="RING-H2_RNF11"/>
    <property type="match status" value="1"/>
</dbReference>
<dbReference type="Proteomes" id="UP000728185">
    <property type="component" value="Unassembled WGS sequence"/>
</dbReference>
<dbReference type="GO" id="GO:0000151">
    <property type="term" value="C:ubiquitin ligase complex"/>
    <property type="evidence" value="ECO:0007669"/>
    <property type="project" value="TreeGrafter"/>
</dbReference>
<evidence type="ECO:0000259" key="6">
    <source>
        <dbReference type="PROSITE" id="PS50089"/>
    </source>
</evidence>
<dbReference type="InterPro" id="IPR001841">
    <property type="entry name" value="Znf_RING"/>
</dbReference>
<accession>A0A8E0VGW8</accession>
<dbReference type="GO" id="GO:0008270">
    <property type="term" value="F:zinc ion binding"/>
    <property type="evidence" value="ECO:0007669"/>
    <property type="project" value="UniProtKB-KW"/>
</dbReference>
<dbReference type="InterPro" id="IPR042981">
    <property type="entry name" value="RNF11_RING-H2"/>
</dbReference>
<comment type="caution">
    <text evidence="7">The sequence shown here is derived from an EMBL/GenBank/DDBJ whole genome shotgun (WGS) entry which is preliminary data.</text>
</comment>
<evidence type="ECO:0000256" key="1">
    <source>
        <dbReference type="ARBA" id="ARBA00022723"/>
    </source>
</evidence>
<dbReference type="Gene3D" id="3.30.40.10">
    <property type="entry name" value="Zinc/RING finger domain, C3HC4 (zinc finger)"/>
    <property type="match status" value="1"/>
</dbReference>
<name>A0A8E0VGW8_9TREM</name>
<dbReference type="GO" id="GO:0006511">
    <property type="term" value="P:ubiquitin-dependent protein catabolic process"/>
    <property type="evidence" value="ECO:0007669"/>
    <property type="project" value="TreeGrafter"/>
</dbReference>
<evidence type="ECO:0000313" key="7">
    <source>
        <dbReference type="EMBL" id="KAA0187681.1"/>
    </source>
</evidence>
<dbReference type="SMART" id="SM00184">
    <property type="entry name" value="RING"/>
    <property type="match status" value="1"/>
</dbReference>
<dbReference type="Pfam" id="PF13639">
    <property type="entry name" value="zf-RING_2"/>
    <property type="match status" value="1"/>
</dbReference>
<dbReference type="PANTHER" id="PTHR46359">
    <property type="entry name" value="GEO07743P1"/>
    <property type="match status" value="1"/>
</dbReference>
<dbReference type="OrthoDB" id="9984778at2759"/>
<dbReference type="EMBL" id="LUCM01008953">
    <property type="protein sequence ID" value="KAA0187681.1"/>
    <property type="molecule type" value="Genomic_DNA"/>
</dbReference>
<sequence length="216" mass="23773">MGNCFGFFSTSDQLLDNEEDDDSIVEEQSTHQSQIPVYHLHPGLSIPASRLTEEEQLQIVKRIDMIQFLPSTSYVPASKDKLKECIICMCDLKLHDEVRYLPCLHTYHRTCIDDWLMRSFVCPSCLRPVEVDFIAANASTAPSGANDNDSHLPCVGHSETTTTDTEAIPASSSSPTFPDTKQQPPSEQGDAPLMSPHTVLNQAGLLSPGSNSVTDH</sequence>
<evidence type="ECO:0000256" key="5">
    <source>
        <dbReference type="SAM" id="MobiDB-lite"/>
    </source>
</evidence>
<reference evidence="7" key="1">
    <citation type="submission" date="2019-05" db="EMBL/GenBank/DDBJ databases">
        <title>Annotation for the trematode Fasciolopsis buski.</title>
        <authorList>
            <person name="Choi Y.-J."/>
        </authorList>
    </citation>
    <scope>NUCLEOTIDE SEQUENCE</scope>
    <source>
        <strain evidence="7">HT</strain>
        <tissue evidence="7">Whole worm</tissue>
    </source>
</reference>
<dbReference type="SUPFAM" id="SSF57850">
    <property type="entry name" value="RING/U-box"/>
    <property type="match status" value="1"/>
</dbReference>
<feature type="compositionally biased region" description="Polar residues" evidence="5">
    <location>
        <begin position="158"/>
        <end position="186"/>
    </location>
</feature>
<dbReference type="PROSITE" id="PS50089">
    <property type="entry name" value="ZF_RING_2"/>
    <property type="match status" value="1"/>
</dbReference>
<proteinExistence type="predicted"/>
<feature type="domain" description="RING-type" evidence="6">
    <location>
        <begin position="85"/>
        <end position="125"/>
    </location>
</feature>
<dbReference type="InterPro" id="IPR013083">
    <property type="entry name" value="Znf_RING/FYVE/PHD"/>
</dbReference>
<dbReference type="AlphaFoldDB" id="A0A8E0VGW8"/>
<dbReference type="PANTHER" id="PTHR46359:SF2">
    <property type="entry name" value="GEO07743P1"/>
    <property type="match status" value="1"/>
</dbReference>
<evidence type="ECO:0000256" key="4">
    <source>
        <dbReference type="PROSITE-ProRule" id="PRU00175"/>
    </source>
</evidence>
<protein>
    <submittedName>
        <fullName evidence="7">RING finger protein 11</fullName>
    </submittedName>
</protein>
<evidence type="ECO:0000256" key="3">
    <source>
        <dbReference type="ARBA" id="ARBA00022833"/>
    </source>
</evidence>
<evidence type="ECO:0000313" key="8">
    <source>
        <dbReference type="Proteomes" id="UP000728185"/>
    </source>
</evidence>
<evidence type="ECO:0000256" key="2">
    <source>
        <dbReference type="ARBA" id="ARBA00022771"/>
    </source>
</evidence>
<keyword evidence="1" id="KW-0479">Metal-binding</keyword>